<evidence type="ECO:0000313" key="2">
    <source>
        <dbReference type="Proteomes" id="UP000269883"/>
    </source>
</evidence>
<organism evidence="1 2">
    <name type="scientific">Desulfovibrio ferrophilus</name>
    <dbReference type="NCBI Taxonomy" id="241368"/>
    <lineage>
        <taxon>Bacteria</taxon>
        <taxon>Pseudomonadati</taxon>
        <taxon>Thermodesulfobacteriota</taxon>
        <taxon>Desulfovibrionia</taxon>
        <taxon>Desulfovibrionales</taxon>
        <taxon>Desulfovibrionaceae</taxon>
        <taxon>Desulfovibrio</taxon>
    </lineage>
</organism>
<accession>A0A2Z6B3L4</accession>
<reference evidence="1 2" key="1">
    <citation type="journal article" date="2018" name="Sci. Adv.">
        <title>Multi-heme cytochromes provide a pathway for survival in energy-limited environments.</title>
        <authorList>
            <person name="Deng X."/>
            <person name="Dohmae N."/>
            <person name="Nealson K.H."/>
            <person name="Hashimoto K."/>
            <person name="Okamoto A."/>
        </authorList>
    </citation>
    <scope>NUCLEOTIDE SEQUENCE [LARGE SCALE GENOMIC DNA]</scope>
    <source>
        <strain evidence="1 2">IS5</strain>
    </source>
</reference>
<dbReference type="AlphaFoldDB" id="A0A2Z6B3L4"/>
<dbReference type="EMBL" id="AP017378">
    <property type="protein sequence ID" value="BBD10000.1"/>
    <property type="molecule type" value="Genomic_DNA"/>
</dbReference>
<dbReference type="Proteomes" id="UP000269883">
    <property type="component" value="Chromosome"/>
</dbReference>
<protein>
    <submittedName>
        <fullName evidence="1">Crp/Fnr family transcriptional regulator</fullName>
    </submittedName>
</protein>
<gene>
    <name evidence="1" type="ORF">DFE_3274</name>
</gene>
<proteinExistence type="predicted"/>
<sequence length="67" mass="7407">MGYTYTCFGTLIEEWLRQQSGDAPDPATGEVIDMLCSAIEENNDPTPLQLMAAHCGYGLVKLEECHE</sequence>
<dbReference type="KEGG" id="dfl:DFE_3274"/>
<evidence type="ECO:0000313" key="1">
    <source>
        <dbReference type="EMBL" id="BBD10000.1"/>
    </source>
</evidence>
<keyword evidence="2" id="KW-1185">Reference proteome</keyword>
<name>A0A2Z6B3L4_9BACT</name>
<dbReference type="RefSeq" id="WP_126380999.1">
    <property type="nucleotide sequence ID" value="NZ_AP017378.1"/>
</dbReference>